<dbReference type="EMBL" id="SFCC01000019">
    <property type="protein sequence ID" value="RZQ60070.1"/>
    <property type="molecule type" value="Genomic_DNA"/>
</dbReference>
<dbReference type="RefSeq" id="WP_130479056.1">
    <property type="nucleotide sequence ID" value="NZ_SFCC01000019.1"/>
</dbReference>
<dbReference type="InterPro" id="IPR007375">
    <property type="entry name" value="SoxG"/>
</dbReference>
<name>A0A4Q7IYL6_9PSEU</name>
<dbReference type="Pfam" id="PF04268">
    <property type="entry name" value="SoxG"/>
    <property type="match status" value="1"/>
</dbReference>
<proteinExistence type="predicted"/>
<evidence type="ECO:0000313" key="2">
    <source>
        <dbReference type="Proteomes" id="UP000292003"/>
    </source>
</evidence>
<evidence type="ECO:0000313" key="1">
    <source>
        <dbReference type="EMBL" id="RZQ60070.1"/>
    </source>
</evidence>
<dbReference type="AlphaFoldDB" id="A0A4Q7IYL6"/>
<gene>
    <name evidence="1" type="ORF">EWH70_30675</name>
</gene>
<sequence>MADIIEDRYRCQLSLRMPPDSPARAAVETVLGTPLPAEPNTVAGRILWLGPDEWLIVGAEPGLAEELESAIGEEFATVTDVSAQRTTLRIPPELLSFGCALDLALLTEGRCAQTMLAKAPVVLYREDDRMTVLVRSSFARYLETWLRDAAVAA</sequence>
<dbReference type="Gene3D" id="3.30.70.1520">
    <property type="entry name" value="Heterotetrameric sarcosine oxidase"/>
    <property type="match status" value="1"/>
</dbReference>
<organism evidence="1 2">
    <name type="scientific">Amycolatopsis suaedae</name>
    <dbReference type="NCBI Taxonomy" id="2510978"/>
    <lineage>
        <taxon>Bacteria</taxon>
        <taxon>Bacillati</taxon>
        <taxon>Actinomycetota</taxon>
        <taxon>Actinomycetes</taxon>
        <taxon>Pseudonocardiales</taxon>
        <taxon>Pseudonocardiaceae</taxon>
        <taxon>Amycolatopsis</taxon>
    </lineage>
</organism>
<accession>A0A4Q7IYL6</accession>
<protein>
    <submittedName>
        <fullName evidence="1">Sarcosine oxidase subunit gamma</fullName>
    </submittedName>
</protein>
<keyword evidence="2" id="KW-1185">Reference proteome</keyword>
<dbReference type="InterPro" id="IPR027266">
    <property type="entry name" value="TrmE/GcvT-like"/>
</dbReference>
<dbReference type="Proteomes" id="UP000292003">
    <property type="component" value="Unassembled WGS sequence"/>
</dbReference>
<comment type="caution">
    <text evidence="1">The sequence shown here is derived from an EMBL/GenBank/DDBJ whole genome shotgun (WGS) entry which is preliminary data.</text>
</comment>
<reference evidence="1 2" key="1">
    <citation type="submission" date="2019-02" db="EMBL/GenBank/DDBJ databases">
        <title>Draft genome sequence of Amycolatopsis sp. 8-3EHSu isolated from roots of Suaeda maritima.</title>
        <authorList>
            <person name="Duangmal K."/>
            <person name="Chantavorakit T."/>
        </authorList>
    </citation>
    <scope>NUCLEOTIDE SEQUENCE [LARGE SCALE GENOMIC DNA]</scope>
    <source>
        <strain evidence="1 2">8-3EHSu</strain>
    </source>
</reference>
<dbReference type="OrthoDB" id="9814782at2"/>
<dbReference type="Gene3D" id="3.30.1360.120">
    <property type="entry name" value="Probable tRNA modification gtpase trme, domain 1"/>
    <property type="match status" value="1"/>
</dbReference>